<dbReference type="EMBL" id="MIGB01000004">
    <property type="protein sequence ID" value="OSY42922.1"/>
    <property type="molecule type" value="Genomic_DNA"/>
</dbReference>
<feature type="domain" description="Putative regulatory protein FmdB zinc ribbon" evidence="2">
    <location>
        <begin position="1"/>
        <end position="41"/>
    </location>
</feature>
<sequence length="94" mass="9901">MPTYTHRCPVCGEFDQIRPMSAAGRDASCPDCGSSSSRAFGAPALRGVDPGLRRALDASGASADTPQVVSSVPGRSRRATPVTRDPRHARLPRP</sequence>
<dbReference type="SMART" id="SM00834">
    <property type="entry name" value="CxxC_CXXC_SSSS"/>
    <property type="match status" value="1"/>
</dbReference>
<name>A0A1Y2N629_PSEAH</name>
<protein>
    <submittedName>
        <fullName evidence="3">Zinc ribbon domain protein</fullName>
    </submittedName>
</protein>
<accession>A0A1Y2N629</accession>
<dbReference type="RefSeq" id="WP_085911543.1">
    <property type="nucleotide sequence ID" value="NZ_AP018920.1"/>
</dbReference>
<comment type="caution">
    <text evidence="3">The sequence shown here is derived from an EMBL/GenBank/DDBJ whole genome shotgun (WGS) entry which is preliminary data.</text>
</comment>
<dbReference type="InterPro" id="IPR013429">
    <property type="entry name" value="Regulatory_FmdB_Zinc_ribbon"/>
</dbReference>
<evidence type="ECO:0000313" key="4">
    <source>
        <dbReference type="Proteomes" id="UP000194360"/>
    </source>
</evidence>
<dbReference type="Proteomes" id="UP000194360">
    <property type="component" value="Unassembled WGS sequence"/>
</dbReference>
<reference evidence="3 4" key="1">
    <citation type="submission" date="2016-09" db="EMBL/GenBank/DDBJ databases">
        <title>Pseudonocardia autotrophica DSM535, a candidate organism with high potential of specific P450 cytochromes.</title>
        <authorList>
            <person name="Grumaz C."/>
            <person name="Vainshtein Y."/>
            <person name="Kirstahler P."/>
            <person name="Sohn K."/>
        </authorList>
    </citation>
    <scope>NUCLEOTIDE SEQUENCE [LARGE SCALE GENOMIC DNA]</scope>
    <source>
        <strain evidence="3 4">DSM 535</strain>
    </source>
</reference>
<dbReference type="OrthoDB" id="9792898at2"/>
<dbReference type="STRING" id="2074.BG845_01164"/>
<evidence type="ECO:0000256" key="1">
    <source>
        <dbReference type="SAM" id="MobiDB-lite"/>
    </source>
</evidence>
<keyword evidence="4" id="KW-1185">Reference proteome</keyword>
<organism evidence="3 4">
    <name type="scientific">Pseudonocardia autotrophica</name>
    <name type="common">Amycolata autotrophica</name>
    <name type="synonym">Nocardia autotrophica</name>
    <dbReference type="NCBI Taxonomy" id="2074"/>
    <lineage>
        <taxon>Bacteria</taxon>
        <taxon>Bacillati</taxon>
        <taxon>Actinomycetota</taxon>
        <taxon>Actinomycetes</taxon>
        <taxon>Pseudonocardiales</taxon>
        <taxon>Pseudonocardiaceae</taxon>
        <taxon>Pseudonocardia</taxon>
    </lineage>
</organism>
<feature type="region of interest" description="Disordered" evidence="1">
    <location>
        <begin position="22"/>
        <end position="94"/>
    </location>
</feature>
<gene>
    <name evidence="3" type="ORF">BG845_01164</name>
</gene>
<dbReference type="AlphaFoldDB" id="A0A1Y2N629"/>
<proteinExistence type="predicted"/>
<dbReference type="NCBIfam" id="TIGR02605">
    <property type="entry name" value="CxxC_CxxC_SSSS"/>
    <property type="match status" value="1"/>
</dbReference>
<evidence type="ECO:0000259" key="2">
    <source>
        <dbReference type="SMART" id="SM00834"/>
    </source>
</evidence>
<evidence type="ECO:0000313" key="3">
    <source>
        <dbReference type="EMBL" id="OSY42922.1"/>
    </source>
</evidence>
<dbReference type="Pfam" id="PF09723">
    <property type="entry name" value="Zn_ribbon_8"/>
    <property type="match status" value="1"/>
</dbReference>